<evidence type="ECO:0000313" key="1">
    <source>
        <dbReference type="EMBL" id="SFV85161.1"/>
    </source>
</evidence>
<name>A0A1W1E171_9ZZZZ</name>
<dbReference type="EMBL" id="FPHZ01000072">
    <property type="protein sequence ID" value="SFV87722.1"/>
    <property type="molecule type" value="Genomic_DNA"/>
</dbReference>
<dbReference type="EMBL" id="FPHY01000013">
    <property type="protein sequence ID" value="SFV85161.1"/>
    <property type="molecule type" value="Genomic_DNA"/>
</dbReference>
<protein>
    <submittedName>
        <fullName evidence="2">Uncharacterized protein</fullName>
    </submittedName>
</protein>
<gene>
    <name evidence="1" type="ORF">MNB_SUP05-SYMBIONT-4-774</name>
    <name evidence="2" type="ORF">MNB_SUP05-SYMBIONT-5-1134</name>
</gene>
<evidence type="ECO:0000313" key="2">
    <source>
        <dbReference type="EMBL" id="SFV87722.1"/>
    </source>
</evidence>
<proteinExistence type="predicted"/>
<organism evidence="2">
    <name type="scientific">hydrothermal vent metagenome</name>
    <dbReference type="NCBI Taxonomy" id="652676"/>
    <lineage>
        <taxon>unclassified sequences</taxon>
        <taxon>metagenomes</taxon>
        <taxon>ecological metagenomes</taxon>
    </lineage>
</organism>
<accession>A0A1W1E171</accession>
<sequence length="59" mass="6324">MAIRKINSTILNQVKSENISRVPILMPNQPCGALQGLSTNKKSLESAANAGKKLAKLFS</sequence>
<reference evidence="2" key="1">
    <citation type="submission" date="2016-10" db="EMBL/GenBank/DDBJ databases">
        <authorList>
            <person name="de Groot N.N."/>
        </authorList>
    </citation>
    <scope>NUCLEOTIDE SEQUENCE</scope>
</reference>
<dbReference type="AlphaFoldDB" id="A0A1W1E171"/>